<evidence type="ECO:0000313" key="1">
    <source>
        <dbReference type="EMBL" id="VDO75571.1"/>
    </source>
</evidence>
<dbReference type="Proteomes" id="UP000269396">
    <property type="component" value="Unassembled WGS sequence"/>
</dbReference>
<dbReference type="AlphaFoldDB" id="A0A183NG77"/>
<accession>A0A183NG77</accession>
<gene>
    <name evidence="1" type="ORF">SMTD_LOCUS1113</name>
</gene>
<evidence type="ECO:0000313" key="2">
    <source>
        <dbReference type="Proteomes" id="UP000269396"/>
    </source>
</evidence>
<reference evidence="1 2" key="1">
    <citation type="submission" date="2018-11" db="EMBL/GenBank/DDBJ databases">
        <authorList>
            <consortium name="Pathogen Informatics"/>
        </authorList>
    </citation>
    <scope>NUCLEOTIDE SEQUENCE [LARGE SCALE GENOMIC DNA]</scope>
    <source>
        <strain>Denwood</strain>
        <strain evidence="2">Zambia</strain>
    </source>
</reference>
<name>A0A183NG77_9TREM</name>
<dbReference type="EMBL" id="UZAL01001153">
    <property type="protein sequence ID" value="VDO75571.1"/>
    <property type="molecule type" value="Genomic_DNA"/>
</dbReference>
<organism evidence="1 2">
    <name type="scientific">Schistosoma mattheei</name>
    <dbReference type="NCBI Taxonomy" id="31246"/>
    <lineage>
        <taxon>Eukaryota</taxon>
        <taxon>Metazoa</taxon>
        <taxon>Spiralia</taxon>
        <taxon>Lophotrochozoa</taxon>
        <taxon>Platyhelminthes</taxon>
        <taxon>Trematoda</taxon>
        <taxon>Digenea</taxon>
        <taxon>Strigeidida</taxon>
        <taxon>Schistosomatoidea</taxon>
        <taxon>Schistosomatidae</taxon>
        <taxon>Schistosoma</taxon>
    </lineage>
</organism>
<keyword evidence="2" id="KW-1185">Reference proteome</keyword>
<protein>
    <submittedName>
        <fullName evidence="1">Uncharacterized protein</fullName>
    </submittedName>
</protein>
<sequence>MINPIETNYFIFPFFFFSLKGYKPKNVLSADTQTD</sequence>
<proteinExistence type="predicted"/>